<evidence type="ECO:0000313" key="1">
    <source>
        <dbReference type="EMBL" id="GMQ61234.1"/>
    </source>
</evidence>
<comment type="caution">
    <text evidence="1">The sequence shown here is derived from an EMBL/GenBank/DDBJ whole genome shotgun (WGS) entry which is preliminary data.</text>
</comment>
<gene>
    <name evidence="1" type="ORF">AN2V17_04620</name>
</gene>
<dbReference type="Proteomes" id="UP001374599">
    <property type="component" value="Unassembled WGS sequence"/>
</dbReference>
<reference evidence="1" key="1">
    <citation type="submission" date="2023-09" db="EMBL/GenBank/DDBJ databases">
        <title>Vallitalea sediminicola and Vallitalea maricola sp. nov., anaerobic bacteria isolated from marine sediment.</title>
        <authorList>
            <person name="Hirano S."/>
            <person name="Maeda A."/>
            <person name="Terahara T."/>
            <person name="Mori K."/>
            <person name="Hamada M."/>
            <person name="Matsumoto R."/>
            <person name="Kobayashi T."/>
        </authorList>
    </citation>
    <scope>NUCLEOTIDE SEQUENCE</scope>
    <source>
        <strain evidence="1">AN17-2</strain>
    </source>
</reference>
<accession>A0ACB5UE70</accession>
<dbReference type="EMBL" id="BTPU01000006">
    <property type="protein sequence ID" value="GMQ61234.1"/>
    <property type="molecule type" value="Genomic_DNA"/>
</dbReference>
<proteinExistence type="predicted"/>
<keyword evidence="2" id="KW-1185">Reference proteome</keyword>
<organism evidence="1 2">
    <name type="scientific">Vallitalea maricola</name>
    <dbReference type="NCBI Taxonomy" id="3074433"/>
    <lineage>
        <taxon>Bacteria</taxon>
        <taxon>Bacillati</taxon>
        <taxon>Bacillota</taxon>
        <taxon>Clostridia</taxon>
        <taxon>Lachnospirales</taxon>
        <taxon>Vallitaleaceae</taxon>
        <taxon>Vallitalea</taxon>
    </lineage>
</organism>
<sequence>MENNHNDYVEQVWKKVRWMEYERIQKDKAELASKLIKQRERKVKLKLFGCFSLIIMVFIILFKFDLTVILSGGAVLFIVALYYENIIERKIYRRIIDENMY</sequence>
<evidence type="ECO:0000313" key="2">
    <source>
        <dbReference type="Proteomes" id="UP001374599"/>
    </source>
</evidence>
<protein>
    <submittedName>
        <fullName evidence="1">Uncharacterized protein</fullName>
    </submittedName>
</protein>
<name>A0ACB5UE70_9FIRM</name>